<dbReference type="Proteomes" id="UP000673375">
    <property type="component" value="Unassembled WGS sequence"/>
</dbReference>
<protein>
    <submittedName>
        <fullName evidence="9">PTS fructose transporter subunit IIA</fullName>
    </submittedName>
</protein>
<dbReference type="PANTHER" id="PTHR33799:SF1">
    <property type="entry name" value="PTS SYSTEM MANNOSE-SPECIFIC EIIAB COMPONENT-RELATED"/>
    <property type="match status" value="1"/>
</dbReference>
<keyword evidence="10" id="KW-1185">Reference proteome</keyword>
<organism evidence="9 10">
    <name type="scientific">Enterococcus larvae</name>
    <dbReference type="NCBI Taxonomy" id="2794352"/>
    <lineage>
        <taxon>Bacteria</taxon>
        <taxon>Bacillati</taxon>
        <taxon>Bacillota</taxon>
        <taxon>Bacilli</taxon>
        <taxon>Lactobacillales</taxon>
        <taxon>Enterococcaceae</taxon>
        <taxon>Enterococcus</taxon>
    </lineage>
</organism>
<comment type="caution">
    <text evidence="9">The sequence shown here is derived from an EMBL/GenBank/DDBJ whole genome shotgun (WGS) entry which is preliminary data.</text>
</comment>
<sequence length="151" mass="15947">MLGIVIATHGQLSDGLKDSAEVIIGAVNNTATVNLNQGDDIQELGQKIKRAIESVDKGAGVIVLTDLVSASPYNQSLLIVNALEGSLRESTYVIGGVNLPMLLETINHQLIGTSASDQMAQSILDQGLSSISTWHVAAAETDAEEEEEDDF</sequence>
<keyword evidence="4" id="KW-0762">Sugar transport</keyword>
<dbReference type="RefSeq" id="WP_209558192.1">
    <property type="nucleotide sequence ID" value="NZ_JAEDXU010000007.1"/>
</dbReference>
<evidence type="ECO:0000256" key="2">
    <source>
        <dbReference type="ARBA" id="ARBA00022448"/>
    </source>
</evidence>
<reference evidence="9 10" key="1">
    <citation type="submission" date="2020-12" db="EMBL/GenBank/DDBJ databases">
        <title>Vagococcus allomyrinae sp. nov. and Enterococcus lavae sp. nov., isolated from the larvae of Allomyrina dichotoma.</title>
        <authorList>
            <person name="Lee S.D."/>
        </authorList>
    </citation>
    <scope>NUCLEOTIDE SEQUENCE [LARGE SCALE GENOMIC DNA]</scope>
    <source>
        <strain evidence="9 10">BWM-S5</strain>
    </source>
</reference>
<dbReference type="EMBL" id="JAEDXU010000007">
    <property type="protein sequence ID" value="MBP1047418.1"/>
    <property type="molecule type" value="Genomic_DNA"/>
</dbReference>
<dbReference type="InterPro" id="IPR033887">
    <property type="entry name" value="PTS_IIA_man"/>
</dbReference>
<accession>A0ABS4CLE2</accession>
<evidence type="ECO:0000259" key="8">
    <source>
        <dbReference type="PROSITE" id="PS51096"/>
    </source>
</evidence>
<evidence type="ECO:0000256" key="7">
    <source>
        <dbReference type="ARBA" id="ARBA00022777"/>
    </source>
</evidence>
<dbReference type="InterPro" id="IPR051471">
    <property type="entry name" value="Bacterial_PTS_sugar_comp"/>
</dbReference>
<evidence type="ECO:0000256" key="1">
    <source>
        <dbReference type="ARBA" id="ARBA00004496"/>
    </source>
</evidence>
<keyword evidence="2" id="KW-0813">Transport</keyword>
<dbReference type="Pfam" id="PF03610">
    <property type="entry name" value="EIIA-man"/>
    <property type="match status" value="1"/>
</dbReference>
<comment type="subcellular location">
    <subcellularLocation>
        <location evidence="1">Cytoplasm</location>
    </subcellularLocation>
</comment>
<evidence type="ECO:0000313" key="9">
    <source>
        <dbReference type="EMBL" id="MBP1047418.1"/>
    </source>
</evidence>
<dbReference type="InterPro" id="IPR004701">
    <property type="entry name" value="PTS_EIIA_man-typ"/>
</dbReference>
<evidence type="ECO:0000256" key="3">
    <source>
        <dbReference type="ARBA" id="ARBA00022490"/>
    </source>
</evidence>
<evidence type="ECO:0000256" key="6">
    <source>
        <dbReference type="ARBA" id="ARBA00022683"/>
    </source>
</evidence>
<dbReference type="PANTHER" id="PTHR33799">
    <property type="entry name" value="PTS PERMEASE-RELATED-RELATED"/>
    <property type="match status" value="1"/>
</dbReference>
<dbReference type="InterPro" id="IPR036662">
    <property type="entry name" value="PTS_EIIA_man-typ_sf"/>
</dbReference>
<evidence type="ECO:0000256" key="4">
    <source>
        <dbReference type="ARBA" id="ARBA00022597"/>
    </source>
</evidence>
<name>A0ABS4CLE2_9ENTE</name>
<keyword evidence="6" id="KW-0598">Phosphotransferase system</keyword>
<keyword evidence="3" id="KW-0963">Cytoplasm</keyword>
<evidence type="ECO:0000313" key="10">
    <source>
        <dbReference type="Proteomes" id="UP000673375"/>
    </source>
</evidence>
<feature type="domain" description="PTS EIIA type-4" evidence="8">
    <location>
        <begin position="1"/>
        <end position="131"/>
    </location>
</feature>
<keyword evidence="5" id="KW-0808">Transferase</keyword>
<dbReference type="PROSITE" id="PS51096">
    <property type="entry name" value="PTS_EIIA_TYPE_4"/>
    <property type="match status" value="1"/>
</dbReference>
<proteinExistence type="predicted"/>
<dbReference type="SUPFAM" id="SSF53062">
    <property type="entry name" value="PTS system fructose IIA component-like"/>
    <property type="match status" value="1"/>
</dbReference>
<dbReference type="Gene3D" id="3.40.50.510">
    <property type="entry name" value="Phosphotransferase system, mannose-type IIA component"/>
    <property type="match status" value="1"/>
</dbReference>
<gene>
    <name evidence="9" type="ORF">I6N96_14125</name>
</gene>
<evidence type="ECO:0000256" key="5">
    <source>
        <dbReference type="ARBA" id="ARBA00022679"/>
    </source>
</evidence>
<keyword evidence="7" id="KW-0418">Kinase</keyword>
<dbReference type="CDD" id="cd00006">
    <property type="entry name" value="PTS_IIA_man"/>
    <property type="match status" value="1"/>
</dbReference>